<comment type="caution">
    <text evidence="3">The sequence shown here is derived from an EMBL/GenBank/DDBJ whole genome shotgun (WGS) entry which is preliminary data.</text>
</comment>
<feature type="signal peptide" evidence="2">
    <location>
        <begin position="1"/>
        <end position="31"/>
    </location>
</feature>
<accession>A0AAE0H294</accession>
<evidence type="ECO:0000256" key="2">
    <source>
        <dbReference type="SAM" id="SignalP"/>
    </source>
</evidence>
<evidence type="ECO:0000313" key="4">
    <source>
        <dbReference type="Proteomes" id="UP001190700"/>
    </source>
</evidence>
<proteinExistence type="predicted"/>
<evidence type="ECO:0000313" key="3">
    <source>
        <dbReference type="EMBL" id="KAK3288625.1"/>
    </source>
</evidence>
<protein>
    <submittedName>
        <fullName evidence="3">Uncharacterized protein</fullName>
    </submittedName>
</protein>
<feature type="transmembrane region" description="Helical" evidence="1">
    <location>
        <begin position="775"/>
        <end position="796"/>
    </location>
</feature>
<organism evidence="3 4">
    <name type="scientific">Cymbomonas tetramitiformis</name>
    <dbReference type="NCBI Taxonomy" id="36881"/>
    <lineage>
        <taxon>Eukaryota</taxon>
        <taxon>Viridiplantae</taxon>
        <taxon>Chlorophyta</taxon>
        <taxon>Pyramimonadophyceae</taxon>
        <taxon>Pyramimonadales</taxon>
        <taxon>Pyramimonadaceae</taxon>
        <taxon>Cymbomonas</taxon>
    </lineage>
</organism>
<dbReference type="AlphaFoldDB" id="A0AAE0H294"/>
<sequence length="802" mass="88788">MPICLHGMKTLNLPRILAVACVASLPMLTRTQFTDTESTQIDSHKTLVCGVPRVTSVQTTSNGDELRAEIDVPLPSRDESDEIAFAMVFGNLTIANKKLAGQSPLSHLDMIFDPSARAFSDLISDRCDDTYMNEAQRAQHYYVDDRRDPELHVAMIANRRRCLQTRYSGNDVNWTSFVAPNPDAPAECSLGIARWFVTFNIARWISAPNMDANGVVKELVNGGQLYTFPMRIFLTATSKTTTYPETFYSSYQFQLFQRSSVFSALSVKETQMEGYRAHFIEDFRQIMGDSKLLSINPLLSEGRRESFVKLVFKLVFYKEADHTAMPEIDADISRLHVKIGSETSSFQLANGNGVVQPDGTPCLDVGDNVSAMTTDGPSLVSETDTIFQHTIASEDGSFYKQTLSVVCYLMVYEDALQTALTLNDDLVVPLQFDYTHTYVDTNTGTLMTDPTRDPIAIFAQSMNFEAVTEFQYETPLRGVVYKIPQGKIPSIDRRTWTTADLRMSMINAFGTVDVPRIVQSVSVDTPIASAVSLQNAGDMGRYNLKLIAGFLVANAVQKKQFVPYRLGDSVEAPIAIVDPCGLTTYSADNSIIGLSTLYADVASDVYTGRLSSEVRHLLEDVDKNSFYVDPSMFQVNELLKTTPFTSNYLLREAQGAQDVIFLPFVPKFRIANGRSVDSYETRVCMIVEVEPYTGGTFSDTVSTRRLLIVQSRSPAASTNAIDNQFTITSADYRATPVNLTVTTRSSSSGVRVNVSIHHNSKGDTFTSENKTLSEAVIALGAVCAILICAIIGLHMYTNRPKF</sequence>
<keyword evidence="1" id="KW-1133">Transmembrane helix</keyword>
<name>A0AAE0H294_9CHLO</name>
<keyword evidence="1" id="KW-0472">Membrane</keyword>
<feature type="chain" id="PRO_5041939412" evidence="2">
    <location>
        <begin position="32"/>
        <end position="802"/>
    </location>
</feature>
<evidence type="ECO:0000256" key="1">
    <source>
        <dbReference type="SAM" id="Phobius"/>
    </source>
</evidence>
<reference evidence="3 4" key="1">
    <citation type="journal article" date="2015" name="Genome Biol. Evol.">
        <title>Comparative Genomics of a Bacterivorous Green Alga Reveals Evolutionary Causalities and Consequences of Phago-Mixotrophic Mode of Nutrition.</title>
        <authorList>
            <person name="Burns J.A."/>
            <person name="Paasch A."/>
            <person name="Narechania A."/>
            <person name="Kim E."/>
        </authorList>
    </citation>
    <scope>NUCLEOTIDE SEQUENCE [LARGE SCALE GENOMIC DNA]</scope>
    <source>
        <strain evidence="3 4">PLY_AMNH</strain>
    </source>
</reference>
<keyword evidence="4" id="KW-1185">Reference proteome</keyword>
<gene>
    <name evidence="3" type="ORF">CYMTET_3843</name>
</gene>
<keyword evidence="1" id="KW-0812">Transmembrane</keyword>
<keyword evidence="2" id="KW-0732">Signal</keyword>
<dbReference type="Proteomes" id="UP001190700">
    <property type="component" value="Unassembled WGS sequence"/>
</dbReference>
<dbReference type="EMBL" id="LGRX02000421">
    <property type="protein sequence ID" value="KAK3288625.1"/>
    <property type="molecule type" value="Genomic_DNA"/>
</dbReference>